<comment type="similarity">
    <text evidence="1">Belongs to the non-flavoprotein flavin reductase family.</text>
</comment>
<dbReference type="Gene3D" id="2.30.110.10">
    <property type="entry name" value="Electron Transport, Fmn-binding Protein, Chain A"/>
    <property type="match status" value="1"/>
</dbReference>
<accession>A0ABV3E5H2</accession>
<dbReference type="InterPro" id="IPR050268">
    <property type="entry name" value="NADH-dep_flavin_reductase"/>
</dbReference>
<keyword evidence="5" id="KW-1185">Reference proteome</keyword>
<evidence type="ECO:0000259" key="3">
    <source>
        <dbReference type="SMART" id="SM00903"/>
    </source>
</evidence>
<evidence type="ECO:0000256" key="2">
    <source>
        <dbReference type="ARBA" id="ARBA00023002"/>
    </source>
</evidence>
<dbReference type="Proteomes" id="UP001551582">
    <property type="component" value="Unassembled WGS sequence"/>
</dbReference>
<dbReference type="InterPro" id="IPR002563">
    <property type="entry name" value="Flavin_Rdtase-like_dom"/>
</dbReference>
<organism evidence="4 5">
    <name type="scientific">Streptomyces griseoloalbus</name>
    <dbReference type="NCBI Taxonomy" id="67303"/>
    <lineage>
        <taxon>Bacteria</taxon>
        <taxon>Bacillati</taxon>
        <taxon>Actinomycetota</taxon>
        <taxon>Actinomycetes</taxon>
        <taxon>Kitasatosporales</taxon>
        <taxon>Streptomycetaceae</taxon>
        <taxon>Streptomyces</taxon>
    </lineage>
</organism>
<dbReference type="EMBL" id="JBEZLS010000010">
    <property type="protein sequence ID" value="MEU9352400.1"/>
    <property type="molecule type" value="Genomic_DNA"/>
</dbReference>
<keyword evidence="2" id="KW-0560">Oxidoreductase</keyword>
<dbReference type="Pfam" id="PF01613">
    <property type="entry name" value="Flavin_Reduct"/>
    <property type="match status" value="1"/>
</dbReference>
<evidence type="ECO:0000313" key="5">
    <source>
        <dbReference type="Proteomes" id="UP001551582"/>
    </source>
</evidence>
<dbReference type="PANTHER" id="PTHR30466:SF11">
    <property type="entry name" value="FLAVIN-DEPENDENT MONOOXYGENASE, REDUCTASE SUBUNIT HSAB"/>
    <property type="match status" value="1"/>
</dbReference>
<dbReference type="SUPFAM" id="SSF50475">
    <property type="entry name" value="FMN-binding split barrel"/>
    <property type="match status" value="1"/>
</dbReference>
<name>A0ABV3E5H2_9ACTN</name>
<dbReference type="InterPro" id="IPR012349">
    <property type="entry name" value="Split_barrel_FMN-bd"/>
</dbReference>
<proteinExistence type="inferred from homology"/>
<protein>
    <submittedName>
        <fullName evidence="4">Flavin reductase family protein</fullName>
    </submittedName>
</protein>
<dbReference type="RefSeq" id="WP_359980554.1">
    <property type="nucleotide sequence ID" value="NZ_JBEZLS010000010.1"/>
</dbReference>
<evidence type="ECO:0000256" key="1">
    <source>
        <dbReference type="ARBA" id="ARBA00008898"/>
    </source>
</evidence>
<comment type="caution">
    <text evidence="4">The sequence shown here is derived from an EMBL/GenBank/DDBJ whole genome shotgun (WGS) entry which is preliminary data.</text>
</comment>
<dbReference type="SMART" id="SM00903">
    <property type="entry name" value="Flavin_Reduct"/>
    <property type="match status" value="1"/>
</dbReference>
<sequence>MQTPPLADVRRTFAAYPTGLALIAAEVDGHDEAMLANSFTSVSLDPPLVSLAFTHTSTTWPQLRQAQELGITILGEPHAALVPQLRRSGPARLDGIALDRATAQARTLPRAAATLIVRPYRHIPAGDHELVLFEVVDHQRDDDAAPLTYHDRHVGALHHERM</sequence>
<dbReference type="PANTHER" id="PTHR30466">
    <property type="entry name" value="FLAVIN REDUCTASE"/>
    <property type="match status" value="1"/>
</dbReference>
<reference evidence="4 5" key="1">
    <citation type="submission" date="2024-06" db="EMBL/GenBank/DDBJ databases">
        <title>The Natural Products Discovery Center: Release of the First 8490 Sequenced Strains for Exploring Actinobacteria Biosynthetic Diversity.</title>
        <authorList>
            <person name="Kalkreuter E."/>
            <person name="Kautsar S.A."/>
            <person name="Yang D."/>
            <person name="Bader C.D."/>
            <person name="Teijaro C.N."/>
            <person name="Fluegel L."/>
            <person name="Davis C.M."/>
            <person name="Simpson J.R."/>
            <person name="Lauterbach L."/>
            <person name="Steele A.D."/>
            <person name="Gui C."/>
            <person name="Meng S."/>
            <person name="Li G."/>
            <person name="Viehrig K."/>
            <person name="Ye F."/>
            <person name="Su P."/>
            <person name="Kiefer A.F."/>
            <person name="Nichols A."/>
            <person name="Cepeda A.J."/>
            <person name="Yan W."/>
            <person name="Fan B."/>
            <person name="Jiang Y."/>
            <person name="Adhikari A."/>
            <person name="Zheng C.-J."/>
            <person name="Schuster L."/>
            <person name="Cowan T.M."/>
            <person name="Smanski M.J."/>
            <person name="Chevrette M.G."/>
            <person name="De Carvalho L.P.S."/>
            <person name="Shen B."/>
        </authorList>
    </citation>
    <scope>NUCLEOTIDE SEQUENCE [LARGE SCALE GENOMIC DNA]</scope>
    <source>
        <strain evidence="4 5">NPDC048274</strain>
    </source>
</reference>
<evidence type="ECO:0000313" key="4">
    <source>
        <dbReference type="EMBL" id="MEU9352400.1"/>
    </source>
</evidence>
<feature type="domain" description="Flavin reductase like" evidence="3">
    <location>
        <begin position="13"/>
        <end position="156"/>
    </location>
</feature>
<gene>
    <name evidence="4" type="ORF">AB0D65_15600</name>
</gene>